<gene>
    <name evidence="4" type="ORF">NDI56_08820</name>
</gene>
<evidence type="ECO:0000313" key="5">
    <source>
        <dbReference type="Proteomes" id="UP001259659"/>
    </source>
</evidence>
<feature type="compositionally biased region" description="Low complexity" evidence="1">
    <location>
        <begin position="588"/>
        <end position="599"/>
    </location>
</feature>
<dbReference type="InterPro" id="IPR035986">
    <property type="entry name" value="PKD_dom_sf"/>
</dbReference>
<sequence>MDLVGDRRGQSIQIGAILLFAVLVIAFASYQAFVVPSQNSEVEFNHNQQVQSELQDLRNAIVSVGGVDRSRSVSVRLGTRYPSRLAARNPSPPSGSLRTVGTTDERVDLTIANAQASGEAGDFWNESQRYNTGAITYRPSYNVYTNGPTTTYEQTVLYNRFRTGNTTVANQSFIDGTDISLVALNGTLSRSSTGTTSVDVRSVSSSTERIRLTDDGTPINITFTSTRPATYWDFLENTQPNVTDVRLASSGNGFYNVTVELQPDQSYMLQLTKVGVGTGVIDEPAAYLTDVEWDGDSVPQGGTKELTLEVRDRFNNPPGDAGELTVNASVADDGSFQSSGAGDATKTPDEDGKVTFVYEATGSAGRQEIRFSYTTINGSFEASTPEDVSVNVTVQPSSSGGGGRLVSLNNGQAFDGNGNGVAGAFSVTVENRVGRPVELTDVAVVPENSDINGLSDESDGTAPGESELAVENLATGETRVVELGLFTGAQYGFVSGRGTVLSLESPTDEETYSVSSGSFGTVETDLTGSAIELGSGESADVTFAEFWTVGGSTAVPANVSGETFRLAVTYAAGGSRVADEFVVNVAPPSASPGNSPPMADIAGPSSASVGDPLTFDAGGSSDPDGDTLSYEWDLDDDGAYDDDTGETASTSFGSSGDQTVSVRVSDGNGGSDTASQTVTVSGDSGATTVYPTAFNDRDNDNTESGEDESLPPAPAESGNLASFSNMQAADGSLTPVQDGGQTTNVGIELDGITTSADDYRIETRYESREYGGVGTLDLVVVDSDGNELQRKPLRNTGETDTLSFTVNDAAEQAISNSGAVYLVVEKTGGNYARVDFDYIRATALTDGDARAGGPPSASVTVTTGNCNNGNGAGYCAAWSASDTDGDLTNVTTVIEDSDGNALSTVSNTFGQTNSRNGEDRHEGISGTAAKVRVIATDANGNEVTFTRPAP</sequence>
<keyword evidence="5" id="KW-1185">Reference proteome</keyword>
<feature type="transmembrane region" description="Helical" evidence="2">
    <location>
        <begin position="12"/>
        <end position="33"/>
    </location>
</feature>
<name>A0ABU2FB76_9EURY</name>
<dbReference type="Gene3D" id="2.60.40.10">
    <property type="entry name" value="Immunoglobulins"/>
    <property type="match status" value="2"/>
</dbReference>
<keyword evidence="2" id="KW-1133">Transmembrane helix</keyword>
<feature type="region of interest" description="Disordered" evidence="1">
    <location>
        <begin position="730"/>
        <end position="749"/>
    </location>
</feature>
<dbReference type="InterPro" id="IPR022409">
    <property type="entry name" value="PKD/Chitinase_dom"/>
</dbReference>
<organism evidence="4 5">
    <name type="scientific">Haloarcula saliterrae</name>
    <dbReference type="NCBI Taxonomy" id="2950534"/>
    <lineage>
        <taxon>Archaea</taxon>
        <taxon>Methanobacteriati</taxon>
        <taxon>Methanobacteriota</taxon>
        <taxon>Stenosarchaea group</taxon>
        <taxon>Halobacteria</taxon>
        <taxon>Halobacteriales</taxon>
        <taxon>Haloarculaceae</taxon>
        <taxon>Haloarcula</taxon>
    </lineage>
</organism>
<dbReference type="SMART" id="SM00089">
    <property type="entry name" value="PKD"/>
    <property type="match status" value="1"/>
</dbReference>
<keyword evidence="2" id="KW-0472">Membrane</keyword>
<evidence type="ECO:0000259" key="3">
    <source>
        <dbReference type="PROSITE" id="PS50093"/>
    </source>
</evidence>
<evidence type="ECO:0000256" key="1">
    <source>
        <dbReference type="SAM" id="MobiDB-lite"/>
    </source>
</evidence>
<protein>
    <submittedName>
        <fullName evidence="4">PKD domain-containing protein</fullName>
    </submittedName>
</protein>
<feature type="compositionally biased region" description="Polar residues" evidence="1">
    <location>
        <begin position="646"/>
        <end position="662"/>
    </location>
</feature>
<comment type="caution">
    <text evidence="4">The sequence shown here is derived from an EMBL/GenBank/DDBJ whole genome shotgun (WGS) entry which is preliminary data.</text>
</comment>
<dbReference type="Proteomes" id="UP001259659">
    <property type="component" value="Unassembled WGS sequence"/>
</dbReference>
<feature type="compositionally biased region" description="Polar residues" evidence="1">
    <location>
        <begin position="671"/>
        <end position="690"/>
    </location>
</feature>
<dbReference type="InterPro" id="IPR000601">
    <property type="entry name" value="PKD_dom"/>
</dbReference>
<proteinExistence type="predicted"/>
<dbReference type="Pfam" id="PF18911">
    <property type="entry name" value="PKD_4"/>
    <property type="match status" value="1"/>
</dbReference>
<feature type="region of interest" description="Disordered" evidence="1">
    <location>
        <begin position="588"/>
        <end position="720"/>
    </location>
</feature>
<feature type="compositionally biased region" description="Acidic residues" evidence="1">
    <location>
        <begin position="632"/>
        <end position="645"/>
    </location>
</feature>
<feature type="domain" description="PKD" evidence="3">
    <location>
        <begin position="596"/>
        <end position="687"/>
    </location>
</feature>
<dbReference type="EMBL" id="JAMQON010000002">
    <property type="protein sequence ID" value="MDS0259494.1"/>
    <property type="molecule type" value="Genomic_DNA"/>
</dbReference>
<dbReference type="SUPFAM" id="SSF49299">
    <property type="entry name" value="PKD domain"/>
    <property type="match status" value="1"/>
</dbReference>
<reference evidence="4 5" key="1">
    <citation type="submission" date="2022-06" db="EMBL/GenBank/DDBJ databases">
        <title>Haloarcula sp. a new haloarchaeum isolate from saline soil.</title>
        <authorList>
            <person name="Strakova D."/>
            <person name="Galisteo C."/>
            <person name="Sanchez-Porro C."/>
            <person name="Ventosa A."/>
        </authorList>
    </citation>
    <scope>NUCLEOTIDE SEQUENCE [LARGE SCALE GENOMIC DNA]</scope>
    <source>
        <strain evidence="4 5">S1CR25-12</strain>
    </source>
</reference>
<dbReference type="PROSITE" id="PS50093">
    <property type="entry name" value="PKD"/>
    <property type="match status" value="1"/>
</dbReference>
<dbReference type="RefSeq" id="WP_310919105.1">
    <property type="nucleotide sequence ID" value="NZ_JAMQON010000002.1"/>
</dbReference>
<accession>A0ABU2FB76</accession>
<dbReference type="CDD" id="cd00146">
    <property type="entry name" value="PKD"/>
    <property type="match status" value="1"/>
</dbReference>
<evidence type="ECO:0000313" key="4">
    <source>
        <dbReference type="EMBL" id="MDS0259494.1"/>
    </source>
</evidence>
<evidence type="ECO:0000256" key="2">
    <source>
        <dbReference type="SAM" id="Phobius"/>
    </source>
</evidence>
<keyword evidence="2" id="KW-0812">Transmembrane</keyword>
<dbReference type="InterPro" id="IPR013783">
    <property type="entry name" value="Ig-like_fold"/>
</dbReference>